<evidence type="ECO:0000259" key="8">
    <source>
        <dbReference type="PROSITE" id="PS50928"/>
    </source>
</evidence>
<feature type="domain" description="ABC transmembrane type-1" evidence="8">
    <location>
        <begin position="62"/>
        <end position="245"/>
    </location>
</feature>
<keyword evidence="10" id="KW-1185">Reference proteome</keyword>
<evidence type="ECO:0000313" key="10">
    <source>
        <dbReference type="Proteomes" id="UP001205185"/>
    </source>
</evidence>
<evidence type="ECO:0000256" key="7">
    <source>
        <dbReference type="RuleBase" id="RU363032"/>
    </source>
</evidence>
<gene>
    <name evidence="9" type="ORF">LV75_004366</name>
</gene>
<evidence type="ECO:0000256" key="6">
    <source>
        <dbReference type="ARBA" id="ARBA00023136"/>
    </source>
</evidence>
<dbReference type="SUPFAM" id="SSF161098">
    <property type="entry name" value="MetI-like"/>
    <property type="match status" value="1"/>
</dbReference>
<reference evidence="9 10" key="1">
    <citation type="submission" date="2022-06" db="EMBL/GenBank/DDBJ databases">
        <title>Genomic Encyclopedia of Archaeal and Bacterial Type Strains, Phase II (KMG-II): from individual species to whole genera.</title>
        <authorList>
            <person name="Goeker M."/>
        </authorList>
    </citation>
    <scope>NUCLEOTIDE SEQUENCE [LARGE SCALE GENOMIC DNA]</scope>
    <source>
        <strain evidence="9 10">DSM 44255</strain>
    </source>
</reference>
<comment type="caution">
    <text evidence="9">The sequence shown here is derived from an EMBL/GenBank/DDBJ whole genome shotgun (WGS) entry which is preliminary data.</text>
</comment>
<dbReference type="RefSeq" id="WP_253888808.1">
    <property type="nucleotide sequence ID" value="NZ_BAAAVB010000003.1"/>
</dbReference>
<feature type="transmembrane region" description="Helical" evidence="7">
    <location>
        <begin position="125"/>
        <end position="143"/>
    </location>
</feature>
<dbReference type="Pfam" id="PF00528">
    <property type="entry name" value="BPD_transp_1"/>
    <property type="match status" value="1"/>
</dbReference>
<dbReference type="PANTHER" id="PTHR30151:SF0">
    <property type="entry name" value="ABC TRANSPORTER PERMEASE PROTEIN MJ0413-RELATED"/>
    <property type="match status" value="1"/>
</dbReference>
<evidence type="ECO:0000256" key="3">
    <source>
        <dbReference type="ARBA" id="ARBA00022475"/>
    </source>
</evidence>
<evidence type="ECO:0000256" key="5">
    <source>
        <dbReference type="ARBA" id="ARBA00022989"/>
    </source>
</evidence>
<accession>A0ABT1IGT8</accession>
<protein>
    <submittedName>
        <fullName evidence="9">ABC-type nitrate/sulfonate/bicarbonate transport system, permease component</fullName>
    </submittedName>
</protein>
<dbReference type="PANTHER" id="PTHR30151">
    <property type="entry name" value="ALKANE SULFONATE ABC TRANSPORTER-RELATED, MEMBRANE SUBUNIT"/>
    <property type="match status" value="1"/>
</dbReference>
<dbReference type="InterPro" id="IPR035906">
    <property type="entry name" value="MetI-like_sf"/>
</dbReference>
<comment type="subcellular location">
    <subcellularLocation>
        <location evidence="1 7">Cell membrane</location>
        <topology evidence="1 7">Multi-pass membrane protein</topology>
    </subcellularLocation>
</comment>
<evidence type="ECO:0000256" key="2">
    <source>
        <dbReference type="ARBA" id="ARBA00022448"/>
    </source>
</evidence>
<keyword evidence="6 7" id="KW-0472">Membrane</keyword>
<sequence length="266" mass="28793">MNRLTRTAQRWVVFVVAVGLWELLTQLARTAEAPKSFFFPPPSEIAVTAVDLWISPAFGEHIVPGVGRMLAGWALAGVIGIALGILLGRSRGAMAYLGALFNFLRSIPPPLLVPFFVAAVGTTNMQFPTIVFGAIWPVLLNTVDGARGVDATKVETARVFRLSRTQWTLGVVLPSALPKIFAGLRLSLSIALILMVISELIGSANGIGNQLVRAQRDYEPTAMWAWIVLLGVLGYLFNTLLLVLERRALAWQPRHSLEAQALATGG</sequence>
<dbReference type="InterPro" id="IPR000515">
    <property type="entry name" value="MetI-like"/>
</dbReference>
<feature type="transmembrane region" description="Helical" evidence="7">
    <location>
        <begin position="70"/>
        <end position="88"/>
    </location>
</feature>
<keyword evidence="4 7" id="KW-0812">Transmembrane</keyword>
<keyword evidence="5 7" id="KW-1133">Transmembrane helix</keyword>
<evidence type="ECO:0000313" key="9">
    <source>
        <dbReference type="EMBL" id="MCP2271852.1"/>
    </source>
</evidence>
<dbReference type="CDD" id="cd06261">
    <property type="entry name" value="TM_PBP2"/>
    <property type="match status" value="1"/>
</dbReference>
<dbReference type="EMBL" id="JAMTCO010000010">
    <property type="protein sequence ID" value="MCP2271852.1"/>
    <property type="molecule type" value="Genomic_DNA"/>
</dbReference>
<feature type="transmembrane region" description="Helical" evidence="7">
    <location>
        <begin position="186"/>
        <end position="204"/>
    </location>
</feature>
<keyword evidence="2 7" id="KW-0813">Transport</keyword>
<dbReference type="PROSITE" id="PS50928">
    <property type="entry name" value="ABC_TM1"/>
    <property type="match status" value="1"/>
</dbReference>
<comment type="similarity">
    <text evidence="7">Belongs to the binding-protein-dependent transport system permease family.</text>
</comment>
<feature type="transmembrane region" description="Helical" evidence="7">
    <location>
        <begin position="95"/>
        <end position="119"/>
    </location>
</feature>
<dbReference type="Gene3D" id="1.10.3720.10">
    <property type="entry name" value="MetI-like"/>
    <property type="match status" value="1"/>
</dbReference>
<name>A0ABT1IGT8_9PSEU</name>
<proteinExistence type="inferred from homology"/>
<dbReference type="Proteomes" id="UP001205185">
    <property type="component" value="Unassembled WGS sequence"/>
</dbReference>
<organism evidence="9 10">
    <name type="scientific">Actinokineospora diospyrosa</name>
    <dbReference type="NCBI Taxonomy" id="103728"/>
    <lineage>
        <taxon>Bacteria</taxon>
        <taxon>Bacillati</taxon>
        <taxon>Actinomycetota</taxon>
        <taxon>Actinomycetes</taxon>
        <taxon>Pseudonocardiales</taxon>
        <taxon>Pseudonocardiaceae</taxon>
        <taxon>Actinokineospora</taxon>
    </lineage>
</organism>
<keyword evidence="3" id="KW-1003">Cell membrane</keyword>
<evidence type="ECO:0000256" key="1">
    <source>
        <dbReference type="ARBA" id="ARBA00004651"/>
    </source>
</evidence>
<evidence type="ECO:0000256" key="4">
    <source>
        <dbReference type="ARBA" id="ARBA00022692"/>
    </source>
</evidence>
<feature type="transmembrane region" description="Helical" evidence="7">
    <location>
        <begin position="224"/>
        <end position="244"/>
    </location>
</feature>